<feature type="domain" description="HIT" evidence="2">
    <location>
        <begin position="6"/>
        <end position="115"/>
    </location>
</feature>
<comment type="caution">
    <text evidence="3">The sequence shown here is derived from an EMBL/GenBank/DDBJ whole genome shotgun (WGS) entry which is preliminary data.</text>
</comment>
<dbReference type="Pfam" id="PF01230">
    <property type="entry name" value="HIT"/>
    <property type="match status" value="1"/>
</dbReference>
<feature type="short sequence motif" description="Histidine triad motif" evidence="1">
    <location>
        <begin position="99"/>
        <end position="103"/>
    </location>
</feature>
<organism evidence="3 4">
    <name type="scientific">Coralloluteibacterium thermophilum</name>
    <dbReference type="NCBI Taxonomy" id="2707049"/>
    <lineage>
        <taxon>Bacteria</taxon>
        <taxon>Pseudomonadati</taxon>
        <taxon>Pseudomonadota</taxon>
        <taxon>Gammaproteobacteria</taxon>
        <taxon>Lysobacterales</taxon>
        <taxon>Lysobacteraceae</taxon>
        <taxon>Coralloluteibacterium</taxon>
    </lineage>
</organism>
<reference evidence="4" key="1">
    <citation type="journal article" date="2019" name="Int. J. Syst. Evol. Microbiol.">
        <title>The Global Catalogue of Microorganisms (GCM) 10K type strain sequencing project: providing services to taxonomists for standard genome sequencing and annotation.</title>
        <authorList>
            <consortium name="The Broad Institute Genomics Platform"/>
            <consortium name="The Broad Institute Genome Sequencing Center for Infectious Disease"/>
            <person name="Wu L."/>
            <person name="Ma J."/>
        </authorList>
    </citation>
    <scope>NUCLEOTIDE SEQUENCE [LARGE SCALE GENOMIC DNA]</scope>
    <source>
        <strain evidence="4">CGMCC 1.13574</strain>
    </source>
</reference>
<evidence type="ECO:0000256" key="1">
    <source>
        <dbReference type="PROSITE-ProRule" id="PRU00464"/>
    </source>
</evidence>
<dbReference type="InterPro" id="IPR011146">
    <property type="entry name" value="HIT-like"/>
</dbReference>
<dbReference type="Gene3D" id="3.30.428.10">
    <property type="entry name" value="HIT-like"/>
    <property type="match status" value="1"/>
</dbReference>
<dbReference type="PANTHER" id="PTHR23089">
    <property type="entry name" value="HISTIDINE TRIAD HIT PROTEIN"/>
    <property type="match status" value="1"/>
</dbReference>
<dbReference type="Proteomes" id="UP001595892">
    <property type="component" value="Unassembled WGS sequence"/>
</dbReference>
<proteinExistence type="predicted"/>
<sequence>MSEDTLFARIIRREIPADIVHEDEHVLGFRDIDPKAPVHVLFVPKKAIATIDDIQPEDAELVGRLFLAAAAFARREGIAQDGYRVVMNCREHGGQSVYHIHLHLLGGRQMGWPPG</sequence>
<name>A0ABV9NGS8_9GAMM</name>
<evidence type="ECO:0000313" key="3">
    <source>
        <dbReference type="EMBL" id="MFC4727045.1"/>
    </source>
</evidence>
<protein>
    <submittedName>
        <fullName evidence="3">Histidine triad nucleotide-binding protein</fullName>
    </submittedName>
</protein>
<dbReference type="InterPro" id="IPR036265">
    <property type="entry name" value="HIT-like_sf"/>
</dbReference>
<evidence type="ECO:0000313" key="4">
    <source>
        <dbReference type="Proteomes" id="UP001595892"/>
    </source>
</evidence>
<dbReference type="InterPro" id="IPR019808">
    <property type="entry name" value="Histidine_triad_CS"/>
</dbReference>
<keyword evidence="4" id="KW-1185">Reference proteome</keyword>
<dbReference type="PRINTS" id="PR00332">
    <property type="entry name" value="HISTRIAD"/>
</dbReference>
<gene>
    <name evidence="3" type="ORF">ACFO3Q_02535</name>
</gene>
<dbReference type="EMBL" id="JBHSGG010000003">
    <property type="protein sequence ID" value="MFC4727045.1"/>
    <property type="molecule type" value="Genomic_DNA"/>
</dbReference>
<dbReference type="PROSITE" id="PS51084">
    <property type="entry name" value="HIT_2"/>
    <property type="match status" value="1"/>
</dbReference>
<dbReference type="PROSITE" id="PS00892">
    <property type="entry name" value="HIT_1"/>
    <property type="match status" value="1"/>
</dbReference>
<dbReference type="InterPro" id="IPR001310">
    <property type="entry name" value="Histidine_triad_HIT"/>
</dbReference>
<dbReference type="SUPFAM" id="SSF54197">
    <property type="entry name" value="HIT-like"/>
    <property type="match status" value="1"/>
</dbReference>
<accession>A0ABV9NGS8</accession>
<dbReference type="CDD" id="cd01276">
    <property type="entry name" value="PKCI_related"/>
    <property type="match status" value="1"/>
</dbReference>
<dbReference type="RefSeq" id="WP_377003042.1">
    <property type="nucleotide sequence ID" value="NZ_JBHSGG010000003.1"/>
</dbReference>
<evidence type="ECO:0000259" key="2">
    <source>
        <dbReference type="PROSITE" id="PS51084"/>
    </source>
</evidence>